<dbReference type="AlphaFoldDB" id="A0A0F8ZFK0"/>
<comment type="caution">
    <text evidence="1">The sequence shown here is derived from an EMBL/GenBank/DDBJ whole genome shotgun (WGS) entry which is preliminary data.</text>
</comment>
<gene>
    <name evidence="1" type="ORF">LCGC14_2701980</name>
</gene>
<name>A0A0F8ZFK0_9ZZZZ</name>
<organism evidence="1">
    <name type="scientific">marine sediment metagenome</name>
    <dbReference type="NCBI Taxonomy" id="412755"/>
    <lineage>
        <taxon>unclassified sequences</taxon>
        <taxon>metagenomes</taxon>
        <taxon>ecological metagenomes</taxon>
    </lineage>
</organism>
<reference evidence="1" key="1">
    <citation type="journal article" date="2015" name="Nature">
        <title>Complex archaea that bridge the gap between prokaryotes and eukaryotes.</title>
        <authorList>
            <person name="Spang A."/>
            <person name="Saw J.H."/>
            <person name="Jorgensen S.L."/>
            <person name="Zaremba-Niedzwiedzka K."/>
            <person name="Martijn J."/>
            <person name="Lind A.E."/>
            <person name="van Eijk R."/>
            <person name="Schleper C."/>
            <person name="Guy L."/>
            <person name="Ettema T.J."/>
        </authorList>
    </citation>
    <scope>NUCLEOTIDE SEQUENCE</scope>
</reference>
<protein>
    <submittedName>
        <fullName evidence="1">Uncharacterized protein</fullName>
    </submittedName>
</protein>
<accession>A0A0F8ZFK0</accession>
<proteinExistence type="predicted"/>
<dbReference type="EMBL" id="LAZR01048172">
    <property type="protein sequence ID" value="KKK92533.1"/>
    <property type="molecule type" value="Genomic_DNA"/>
</dbReference>
<evidence type="ECO:0000313" key="1">
    <source>
        <dbReference type="EMBL" id="KKK92533.1"/>
    </source>
</evidence>
<sequence length="55" mass="6401">MNSPESSVVIKDYDTLRCENCNGIMMVPHDVFVFECLHCKHMHEFVLVEENDEVS</sequence>